<reference evidence="3" key="1">
    <citation type="submission" date="2017-09" db="EMBL/GenBank/DDBJ databases">
        <title>Depth-based differentiation of microbial function through sediment-hosted aquifers and enrichment of novel symbionts in the deep terrestrial subsurface.</title>
        <authorList>
            <person name="Probst A.J."/>
            <person name="Ladd B."/>
            <person name="Jarett J.K."/>
            <person name="Geller-Mcgrath D.E."/>
            <person name="Sieber C.M.K."/>
            <person name="Emerson J.B."/>
            <person name="Anantharaman K."/>
            <person name="Thomas B.C."/>
            <person name="Malmstrom R."/>
            <person name="Stieglmeier M."/>
            <person name="Klingl A."/>
            <person name="Woyke T."/>
            <person name="Ryan C.M."/>
            <person name="Banfield J.F."/>
        </authorList>
    </citation>
    <scope>NUCLEOTIDE SEQUENCE [LARGE SCALE GENOMIC DNA]</scope>
</reference>
<dbReference type="Pfam" id="PF00583">
    <property type="entry name" value="Acetyltransf_1"/>
    <property type="match status" value="1"/>
</dbReference>
<protein>
    <recommendedName>
        <fullName evidence="1">N-acetyltransferase domain-containing protein</fullName>
    </recommendedName>
</protein>
<organism evidence="2 3">
    <name type="scientific">Candidatus Roizmanbacteria bacterium CG07_land_8_20_14_0_80_34_15</name>
    <dbReference type="NCBI Taxonomy" id="1974849"/>
    <lineage>
        <taxon>Bacteria</taxon>
        <taxon>Candidatus Roizmaniibacteriota</taxon>
    </lineage>
</organism>
<dbReference type="InterPro" id="IPR016181">
    <property type="entry name" value="Acyl_CoA_acyltransferase"/>
</dbReference>
<comment type="caution">
    <text evidence="2">The sequence shown here is derived from an EMBL/GenBank/DDBJ whole genome shotgun (WGS) entry which is preliminary data.</text>
</comment>
<sequence length="286" mass="33284">MNMERKRHRHPKRNLMPYQDVTFYESASRLSQNFGVAVRSYQPDDINPFTESDLMDAYVSDFFRKKTENIHRSEIAASLFGLLTYGARDYNSPFPKKIWNDSHLIPPIEETMRRMVKKFGIIYSHPDQQFLFTGTPLVCVDEKGKAMPNIRNKSQETKKHGTLTDFWRQSKQNGLEMLFIEDEKGSPLAIVNFHFKEVDYDNSSTMLLVKRSIYVHPNHQHRGIGTWMNEITNNAMQALQLLLKIPVSLYAECEPNNIPSIRNASKLFGQPKTEANGRLFFLKNYL</sequence>
<feature type="domain" description="N-acetyltransferase" evidence="1">
    <location>
        <begin position="135"/>
        <end position="286"/>
    </location>
</feature>
<dbReference type="EMBL" id="PEWY01000159">
    <property type="protein sequence ID" value="PIU36520.1"/>
    <property type="molecule type" value="Genomic_DNA"/>
</dbReference>
<dbReference type="AlphaFoldDB" id="A0A2M6YSL6"/>
<evidence type="ECO:0000313" key="2">
    <source>
        <dbReference type="EMBL" id="PIU36520.1"/>
    </source>
</evidence>
<proteinExistence type="predicted"/>
<dbReference type="PROSITE" id="PS51186">
    <property type="entry name" value="GNAT"/>
    <property type="match status" value="1"/>
</dbReference>
<evidence type="ECO:0000313" key="3">
    <source>
        <dbReference type="Proteomes" id="UP000230184"/>
    </source>
</evidence>
<dbReference type="Proteomes" id="UP000230184">
    <property type="component" value="Unassembled WGS sequence"/>
</dbReference>
<dbReference type="GO" id="GO:0016747">
    <property type="term" value="F:acyltransferase activity, transferring groups other than amino-acyl groups"/>
    <property type="evidence" value="ECO:0007669"/>
    <property type="project" value="InterPro"/>
</dbReference>
<accession>A0A2M6YSL6</accession>
<dbReference type="InterPro" id="IPR000182">
    <property type="entry name" value="GNAT_dom"/>
</dbReference>
<evidence type="ECO:0000259" key="1">
    <source>
        <dbReference type="PROSITE" id="PS51186"/>
    </source>
</evidence>
<dbReference type="Gene3D" id="3.40.630.30">
    <property type="match status" value="1"/>
</dbReference>
<gene>
    <name evidence="2" type="ORF">COT02_05620</name>
</gene>
<name>A0A2M6YSL6_9BACT</name>
<dbReference type="SUPFAM" id="SSF55729">
    <property type="entry name" value="Acyl-CoA N-acyltransferases (Nat)"/>
    <property type="match status" value="1"/>
</dbReference>